<dbReference type="InterPro" id="IPR047057">
    <property type="entry name" value="MerR_fam"/>
</dbReference>
<keyword evidence="1" id="KW-0805">Transcription regulation</keyword>
<feature type="domain" description="HTH merR-type" evidence="4">
    <location>
        <begin position="1"/>
        <end position="70"/>
    </location>
</feature>
<sequence length="145" mass="16731">MQVNIKEFAERTHATPRTIRFYEEKGLLCPKRNDNGYRDYQEEDVLEMKTILALKTANLSLEDIARIVALKNRETSLLCKEETLSFLERQISQLALQIKLTQLVHDQFVAIKSVVQKSEGEADMTKVLSILKQLERGGIEHEKDN</sequence>
<name>A0A430AGN8_9ENTE</name>
<gene>
    <name evidence="5" type="ORF">CBF30_07440</name>
</gene>
<dbReference type="Proteomes" id="UP000288669">
    <property type="component" value="Unassembled WGS sequence"/>
</dbReference>
<dbReference type="PANTHER" id="PTHR30204">
    <property type="entry name" value="REDOX-CYCLING DRUG-SENSING TRANSCRIPTIONAL ACTIVATOR SOXR"/>
    <property type="match status" value="1"/>
</dbReference>
<evidence type="ECO:0000313" key="5">
    <source>
        <dbReference type="EMBL" id="RSU07082.1"/>
    </source>
</evidence>
<proteinExistence type="predicted"/>
<dbReference type="PANTHER" id="PTHR30204:SF94">
    <property type="entry name" value="HEAVY METAL-DEPENDENT TRANSCRIPTIONAL REGULATOR HI_0293-RELATED"/>
    <property type="match status" value="1"/>
</dbReference>
<dbReference type="CDD" id="cd00592">
    <property type="entry name" value="HTH_MerR-like"/>
    <property type="match status" value="1"/>
</dbReference>
<keyword evidence="2" id="KW-0238">DNA-binding</keyword>
<comment type="caution">
    <text evidence="5">The sequence shown here is derived from an EMBL/GenBank/DDBJ whole genome shotgun (WGS) entry which is preliminary data.</text>
</comment>
<dbReference type="InterPro" id="IPR009061">
    <property type="entry name" value="DNA-bd_dom_put_sf"/>
</dbReference>
<dbReference type="InterPro" id="IPR000551">
    <property type="entry name" value="MerR-type_HTH_dom"/>
</dbReference>
<keyword evidence="6" id="KW-1185">Reference proteome</keyword>
<dbReference type="OrthoDB" id="9806513at2"/>
<evidence type="ECO:0000256" key="3">
    <source>
        <dbReference type="ARBA" id="ARBA00023163"/>
    </source>
</evidence>
<reference evidence="5 6" key="1">
    <citation type="submission" date="2017-05" db="EMBL/GenBank/DDBJ databases">
        <title>Vagococcus spp. assemblies.</title>
        <authorList>
            <person name="Gulvik C.A."/>
        </authorList>
    </citation>
    <scope>NUCLEOTIDE SEQUENCE [LARGE SCALE GENOMIC DNA]</scope>
    <source>
        <strain evidence="5 6">DSM 24756</strain>
    </source>
</reference>
<dbReference type="GO" id="GO:0003700">
    <property type="term" value="F:DNA-binding transcription factor activity"/>
    <property type="evidence" value="ECO:0007669"/>
    <property type="project" value="InterPro"/>
</dbReference>
<evidence type="ECO:0000259" key="4">
    <source>
        <dbReference type="PROSITE" id="PS50937"/>
    </source>
</evidence>
<dbReference type="Pfam" id="PF13411">
    <property type="entry name" value="MerR_1"/>
    <property type="match status" value="1"/>
</dbReference>
<dbReference type="EMBL" id="NGJZ01000002">
    <property type="protein sequence ID" value="RSU07082.1"/>
    <property type="molecule type" value="Genomic_DNA"/>
</dbReference>
<organism evidence="5 6">
    <name type="scientific">Vagococcus entomophilus</name>
    <dbReference type="NCBI Taxonomy" id="1160095"/>
    <lineage>
        <taxon>Bacteria</taxon>
        <taxon>Bacillati</taxon>
        <taxon>Bacillota</taxon>
        <taxon>Bacilli</taxon>
        <taxon>Lactobacillales</taxon>
        <taxon>Enterococcaceae</taxon>
        <taxon>Vagococcus</taxon>
    </lineage>
</organism>
<dbReference type="GO" id="GO:0003677">
    <property type="term" value="F:DNA binding"/>
    <property type="evidence" value="ECO:0007669"/>
    <property type="project" value="UniProtKB-KW"/>
</dbReference>
<keyword evidence="3" id="KW-0804">Transcription</keyword>
<evidence type="ECO:0000256" key="1">
    <source>
        <dbReference type="ARBA" id="ARBA00023015"/>
    </source>
</evidence>
<dbReference type="AlphaFoldDB" id="A0A430AGN8"/>
<dbReference type="SUPFAM" id="SSF46955">
    <property type="entry name" value="Putative DNA-binding domain"/>
    <property type="match status" value="1"/>
</dbReference>
<dbReference type="Gene3D" id="1.10.1660.10">
    <property type="match status" value="1"/>
</dbReference>
<accession>A0A430AGN8</accession>
<dbReference type="SMART" id="SM00422">
    <property type="entry name" value="HTH_MERR"/>
    <property type="match status" value="1"/>
</dbReference>
<evidence type="ECO:0000256" key="2">
    <source>
        <dbReference type="ARBA" id="ARBA00023125"/>
    </source>
</evidence>
<dbReference type="PROSITE" id="PS50937">
    <property type="entry name" value="HTH_MERR_2"/>
    <property type="match status" value="1"/>
</dbReference>
<protein>
    <recommendedName>
        <fullName evidence="4">HTH merR-type domain-containing protein</fullName>
    </recommendedName>
</protein>
<evidence type="ECO:0000313" key="6">
    <source>
        <dbReference type="Proteomes" id="UP000288669"/>
    </source>
</evidence>